<reference evidence="10" key="1">
    <citation type="submission" date="2022-11" db="EMBL/GenBank/DDBJ databases">
        <title>Centuries of genome instability and evolution in soft-shell clam transmissible cancer (bioRxiv).</title>
        <authorList>
            <person name="Hart S.F.M."/>
            <person name="Yonemitsu M.A."/>
            <person name="Giersch R.M."/>
            <person name="Beal B.F."/>
            <person name="Arriagada G."/>
            <person name="Davis B.W."/>
            <person name="Ostrander E.A."/>
            <person name="Goff S.P."/>
            <person name="Metzger M.J."/>
        </authorList>
    </citation>
    <scope>NUCLEOTIDE SEQUENCE</scope>
    <source>
        <strain evidence="10">MELC-2E11</strain>
        <tissue evidence="10">Siphon/mantle</tissue>
    </source>
</reference>
<feature type="transmembrane region" description="Helical" evidence="7">
    <location>
        <begin position="49"/>
        <end position="69"/>
    </location>
</feature>
<gene>
    <name evidence="10" type="ORF">MAR_011875</name>
</gene>
<dbReference type="InterPro" id="IPR000933">
    <property type="entry name" value="Glyco_hydro_29"/>
</dbReference>
<evidence type="ECO:0000313" key="10">
    <source>
        <dbReference type="EMBL" id="WAR26171.1"/>
    </source>
</evidence>
<dbReference type="SUPFAM" id="SSF51445">
    <property type="entry name" value="(Trans)glycosidases"/>
    <property type="match status" value="4"/>
</dbReference>
<dbReference type="SMART" id="SM00812">
    <property type="entry name" value="Alpha_L_fucos"/>
    <property type="match status" value="1"/>
</dbReference>
<dbReference type="PANTHER" id="PTHR10030:SF37">
    <property type="entry name" value="ALPHA-L-FUCOSIDASE-RELATED"/>
    <property type="match status" value="1"/>
</dbReference>
<keyword evidence="11" id="KW-1185">Reference proteome</keyword>
<dbReference type="InterPro" id="IPR017853">
    <property type="entry name" value="GH"/>
</dbReference>
<keyword evidence="6" id="KW-0326">Glycosidase</keyword>
<feature type="signal peptide" evidence="8">
    <location>
        <begin position="1"/>
        <end position="25"/>
    </location>
</feature>
<sequence>MASVNTILLFVFVFSFISLLTVCNAVRYDPTWDSLDTRPNPAWYDESKIGIFLHWGVFSVPSLLSEWFWMQWEGEKNKRAIEYMSANYKPDFTYADFAKDFDVDLFDPNEWADIFNASGAQAHTKNKMELGNKERVLFLFISWLTVSYAIHYEPNWDSLDTRPNPSWYDESKIGIFLHWGVFSVPSLLNEWFWMKWVGEKNKRAIEYMTANYKPDFTYADFAKDFDVDLFDPEEWADIFNASGAQFQHLNSILRMCIGYKLPIYLLFVTLIGLSAQYAPNWASLDTRPLPNWYDEGKIGIFVVWGLYAVPALQNEWFWEMWHDQHNEEIVKYMQDNYKPDFTYQDFAAEFTADLFDPEDWADIFNASGAKYIVLTSKHHEGYTNWPSKYSFSWNSMDVGPHRDLSKTMPELYELVNTYKPDVIWSDGDWEAPDTYWNSTEFIAWLYNDSPVKNSVVTNDRWGPKVRCHHGGFLTCTDRYNPVKDTIVTNDRWGNGVMCHHGGFLTCSDRYNPGVLQKRKWENAMTVDSQSWGYRRDATLKDMLTMESLLATLASTVSCGGNMLINVGPTKDGRIIPLFEERLRALGVWLQLNGQAIYGTKPWTHQNDTIAKNVWWVLRE</sequence>
<keyword evidence="5" id="KW-0378">Hydrolase</keyword>
<feature type="transmembrane region" description="Helical" evidence="7">
    <location>
        <begin position="261"/>
        <end position="278"/>
    </location>
</feature>
<feature type="domain" description="Glycoside hydrolase family 29 N-terminal" evidence="9">
    <location>
        <begin position="151"/>
        <end position="249"/>
    </location>
</feature>
<evidence type="ECO:0000313" key="11">
    <source>
        <dbReference type="Proteomes" id="UP001164746"/>
    </source>
</evidence>
<dbReference type="InterPro" id="IPR016286">
    <property type="entry name" value="FUC_metazoa-typ"/>
</dbReference>
<dbReference type="Gene3D" id="3.20.20.80">
    <property type="entry name" value="Glycosidases"/>
    <property type="match status" value="5"/>
</dbReference>
<keyword evidence="7" id="KW-0812">Transmembrane</keyword>
<feature type="domain" description="Glycoside hydrolase family 29 N-terminal" evidence="9">
    <location>
        <begin position="274"/>
        <end position="407"/>
    </location>
</feature>
<evidence type="ECO:0000256" key="8">
    <source>
        <dbReference type="SAM" id="SignalP"/>
    </source>
</evidence>
<evidence type="ECO:0000256" key="4">
    <source>
        <dbReference type="ARBA" id="ARBA00022729"/>
    </source>
</evidence>
<organism evidence="10 11">
    <name type="scientific">Mya arenaria</name>
    <name type="common">Soft-shell clam</name>
    <dbReference type="NCBI Taxonomy" id="6604"/>
    <lineage>
        <taxon>Eukaryota</taxon>
        <taxon>Metazoa</taxon>
        <taxon>Spiralia</taxon>
        <taxon>Lophotrochozoa</taxon>
        <taxon>Mollusca</taxon>
        <taxon>Bivalvia</taxon>
        <taxon>Autobranchia</taxon>
        <taxon>Heteroconchia</taxon>
        <taxon>Euheterodonta</taxon>
        <taxon>Imparidentia</taxon>
        <taxon>Neoheterodontei</taxon>
        <taxon>Myida</taxon>
        <taxon>Myoidea</taxon>
        <taxon>Myidae</taxon>
        <taxon>Mya</taxon>
    </lineage>
</organism>
<keyword evidence="7" id="KW-0472">Membrane</keyword>
<feature type="domain" description="Glycoside hydrolase family 29 N-terminal" evidence="9">
    <location>
        <begin position="25"/>
        <end position="121"/>
    </location>
</feature>
<dbReference type="PANTHER" id="PTHR10030">
    <property type="entry name" value="ALPHA-L-FUCOSIDASE"/>
    <property type="match status" value="1"/>
</dbReference>
<keyword evidence="7" id="KW-1133">Transmembrane helix</keyword>
<keyword evidence="4 8" id="KW-0732">Signal</keyword>
<name>A0ABY7G4F3_MYAAR</name>
<evidence type="ECO:0000256" key="6">
    <source>
        <dbReference type="ARBA" id="ARBA00023295"/>
    </source>
</evidence>
<evidence type="ECO:0000259" key="9">
    <source>
        <dbReference type="Pfam" id="PF01120"/>
    </source>
</evidence>
<feature type="transmembrane region" description="Helical" evidence="7">
    <location>
        <begin position="173"/>
        <end position="193"/>
    </location>
</feature>
<comment type="function">
    <text evidence="1">Alpha-L-fucosidase is responsible for hydrolyzing the alpha-1,6-linked fucose joined to the reducing-end N-acetylglucosamine of the carbohydrate moieties of glycoproteins.</text>
</comment>
<dbReference type="InterPro" id="IPR057739">
    <property type="entry name" value="Glyco_hydro_29_N"/>
</dbReference>
<evidence type="ECO:0000256" key="2">
    <source>
        <dbReference type="ARBA" id="ARBA00007951"/>
    </source>
</evidence>
<dbReference type="EMBL" id="CP111025">
    <property type="protein sequence ID" value="WAR26171.1"/>
    <property type="molecule type" value="Genomic_DNA"/>
</dbReference>
<comment type="similarity">
    <text evidence="2">Belongs to the glycosyl hydrolase 29 family.</text>
</comment>
<dbReference type="Proteomes" id="UP001164746">
    <property type="component" value="Chromosome 14"/>
</dbReference>
<dbReference type="PRINTS" id="PR00741">
    <property type="entry name" value="GLHYDRLASE29"/>
</dbReference>
<evidence type="ECO:0000256" key="1">
    <source>
        <dbReference type="ARBA" id="ARBA00004071"/>
    </source>
</evidence>
<evidence type="ECO:0000256" key="5">
    <source>
        <dbReference type="ARBA" id="ARBA00022801"/>
    </source>
</evidence>
<feature type="chain" id="PRO_5046211640" description="alpha-L-fucosidase" evidence="8">
    <location>
        <begin position="26"/>
        <end position="619"/>
    </location>
</feature>
<evidence type="ECO:0000256" key="7">
    <source>
        <dbReference type="SAM" id="Phobius"/>
    </source>
</evidence>
<accession>A0ABY7G4F3</accession>
<protein>
    <recommendedName>
        <fullName evidence="3">alpha-L-fucosidase</fullName>
        <ecNumber evidence="3">3.2.1.51</ecNumber>
    </recommendedName>
</protein>
<feature type="domain" description="Glycoside hydrolase family 29 N-terminal" evidence="9">
    <location>
        <begin position="481"/>
        <end position="594"/>
    </location>
</feature>
<feature type="non-terminal residue" evidence="10">
    <location>
        <position position="619"/>
    </location>
</feature>
<proteinExistence type="inferred from homology"/>
<dbReference type="Pfam" id="PF01120">
    <property type="entry name" value="Alpha_L_fucos"/>
    <property type="match status" value="4"/>
</dbReference>
<evidence type="ECO:0000256" key="3">
    <source>
        <dbReference type="ARBA" id="ARBA00012662"/>
    </source>
</evidence>
<dbReference type="EC" id="3.2.1.51" evidence="3"/>
<feature type="transmembrane region" description="Helical" evidence="7">
    <location>
        <begin position="136"/>
        <end position="153"/>
    </location>
</feature>